<accession>A0A9D2UJL3</accession>
<protein>
    <submittedName>
        <fullName evidence="2">Uncharacterized protein</fullName>
    </submittedName>
</protein>
<organism evidence="2 3">
    <name type="scientific">Candidatus Avibacteroides avistercoris</name>
    <dbReference type="NCBI Taxonomy" id="2840690"/>
    <lineage>
        <taxon>Bacteria</taxon>
        <taxon>Pseudomonadati</taxon>
        <taxon>Bacteroidota</taxon>
        <taxon>Bacteroidia</taxon>
        <taxon>Bacteroidales</taxon>
        <taxon>Bacteroidaceae</taxon>
        <taxon>Bacteroidaceae incertae sedis</taxon>
        <taxon>Candidatus Avibacteroides</taxon>
    </lineage>
</organism>
<evidence type="ECO:0000313" key="2">
    <source>
        <dbReference type="EMBL" id="HJD53682.1"/>
    </source>
</evidence>
<dbReference type="EMBL" id="DWUP01000193">
    <property type="protein sequence ID" value="HJD53682.1"/>
    <property type="molecule type" value="Genomic_DNA"/>
</dbReference>
<dbReference type="Proteomes" id="UP000787625">
    <property type="component" value="Unassembled WGS sequence"/>
</dbReference>
<reference evidence="2" key="2">
    <citation type="submission" date="2021-04" db="EMBL/GenBank/DDBJ databases">
        <authorList>
            <person name="Gilroy R."/>
        </authorList>
    </citation>
    <scope>NUCLEOTIDE SEQUENCE</scope>
    <source>
        <strain evidence="2">MalCec1-1739</strain>
    </source>
</reference>
<sequence length="59" mass="6412">DMPIPHYNPNLSPTIFIKILSNTEKGLENNGLGENESQDGKGGERETILHPMLHSRGGG</sequence>
<comment type="caution">
    <text evidence="2">The sequence shown here is derived from an EMBL/GenBank/DDBJ whole genome shotgun (WGS) entry which is preliminary data.</text>
</comment>
<feature type="non-terminal residue" evidence="2">
    <location>
        <position position="1"/>
    </location>
</feature>
<evidence type="ECO:0000256" key="1">
    <source>
        <dbReference type="SAM" id="MobiDB-lite"/>
    </source>
</evidence>
<name>A0A9D2UJL3_9BACT</name>
<reference evidence="2" key="1">
    <citation type="journal article" date="2021" name="PeerJ">
        <title>Extensive microbial diversity within the chicken gut microbiome revealed by metagenomics and culture.</title>
        <authorList>
            <person name="Gilroy R."/>
            <person name="Ravi A."/>
            <person name="Getino M."/>
            <person name="Pursley I."/>
            <person name="Horton D.L."/>
            <person name="Alikhan N.F."/>
            <person name="Baker D."/>
            <person name="Gharbi K."/>
            <person name="Hall N."/>
            <person name="Watson M."/>
            <person name="Adriaenssens E.M."/>
            <person name="Foster-Nyarko E."/>
            <person name="Jarju S."/>
            <person name="Secka A."/>
            <person name="Antonio M."/>
            <person name="Oren A."/>
            <person name="Chaudhuri R.R."/>
            <person name="La Ragione R."/>
            <person name="Hildebrand F."/>
            <person name="Pallen M.J."/>
        </authorList>
    </citation>
    <scope>NUCLEOTIDE SEQUENCE</scope>
    <source>
        <strain evidence="2">MalCec1-1739</strain>
    </source>
</reference>
<evidence type="ECO:0000313" key="3">
    <source>
        <dbReference type="Proteomes" id="UP000787625"/>
    </source>
</evidence>
<feature type="region of interest" description="Disordered" evidence="1">
    <location>
        <begin position="26"/>
        <end position="59"/>
    </location>
</feature>
<proteinExistence type="predicted"/>
<gene>
    <name evidence="2" type="ORF">IAA93_08175</name>
</gene>
<dbReference type="AlphaFoldDB" id="A0A9D2UJL3"/>
<feature type="compositionally biased region" description="Basic and acidic residues" evidence="1">
    <location>
        <begin position="38"/>
        <end position="48"/>
    </location>
</feature>